<keyword evidence="3" id="KW-1185">Reference proteome</keyword>
<feature type="transmembrane region" description="Helical" evidence="1">
    <location>
        <begin position="372"/>
        <end position="393"/>
    </location>
</feature>
<feature type="transmembrane region" description="Helical" evidence="1">
    <location>
        <begin position="21"/>
        <end position="42"/>
    </location>
</feature>
<accession>A0ABV7XMV8</accession>
<evidence type="ECO:0008006" key="4">
    <source>
        <dbReference type="Google" id="ProtNLM"/>
    </source>
</evidence>
<feature type="transmembrane region" description="Helical" evidence="1">
    <location>
        <begin position="311"/>
        <end position="328"/>
    </location>
</feature>
<dbReference type="RefSeq" id="WP_386743701.1">
    <property type="nucleotide sequence ID" value="NZ_JBHRYA010000007.1"/>
</dbReference>
<name>A0ABV7XMV8_9GAMM</name>
<keyword evidence="1" id="KW-1133">Transmembrane helix</keyword>
<proteinExistence type="predicted"/>
<feature type="transmembrane region" description="Helical" evidence="1">
    <location>
        <begin position="216"/>
        <end position="236"/>
    </location>
</feature>
<feature type="transmembrane region" description="Helical" evidence="1">
    <location>
        <begin position="348"/>
        <end position="365"/>
    </location>
</feature>
<feature type="transmembrane region" description="Helical" evidence="1">
    <location>
        <begin position="187"/>
        <end position="210"/>
    </location>
</feature>
<feature type="transmembrane region" description="Helical" evidence="1">
    <location>
        <begin position="100"/>
        <end position="120"/>
    </location>
</feature>
<keyword evidence="1" id="KW-0812">Transmembrane</keyword>
<evidence type="ECO:0000256" key="1">
    <source>
        <dbReference type="SAM" id="Phobius"/>
    </source>
</evidence>
<dbReference type="Proteomes" id="UP001595705">
    <property type="component" value="Unassembled WGS sequence"/>
</dbReference>
<feature type="transmembrane region" description="Helical" evidence="1">
    <location>
        <begin position="286"/>
        <end position="304"/>
    </location>
</feature>
<dbReference type="EMBL" id="JBHRYA010000007">
    <property type="protein sequence ID" value="MFC3716499.1"/>
    <property type="molecule type" value="Genomic_DNA"/>
</dbReference>
<comment type="caution">
    <text evidence="2">The sequence shown here is derived from an EMBL/GenBank/DDBJ whole genome shotgun (WGS) entry which is preliminary data.</text>
</comment>
<evidence type="ECO:0000313" key="3">
    <source>
        <dbReference type="Proteomes" id="UP001595705"/>
    </source>
</evidence>
<reference evidence="3" key="1">
    <citation type="journal article" date="2019" name="Int. J. Syst. Evol. Microbiol.">
        <title>The Global Catalogue of Microorganisms (GCM) 10K type strain sequencing project: providing services to taxonomists for standard genome sequencing and annotation.</title>
        <authorList>
            <consortium name="The Broad Institute Genomics Platform"/>
            <consortium name="The Broad Institute Genome Sequencing Center for Infectious Disease"/>
            <person name="Wu L."/>
            <person name="Ma J."/>
        </authorList>
    </citation>
    <scope>NUCLEOTIDE SEQUENCE [LARGE SCALE GENOMIC DNA]</scope>
    <source>
        <strain evidence="3">KCTC 42441</strain>
    </source>
</reference>
<gene>
    <name evidence="2" type="ORF">ACFONC_10070</name>
</gene>
<keyword evidence="1" id="KW-0472">Membrane</keyword>
<sequence>MDIFRRVLDASIERSGDLKHRLAPALPLWLGLALVCTAVVILRRPDAILDPQFWAEDGKIWFADAHNLGAFNSLLLPQNGYLQTLSRLVAAVAVWMPMQLAPLVFNLAAIAAQILPILLLSSARGRALVPSLTARLALGLLYIAQPYTTEVHANLTNAQWHLAVSAALVCCFDAWRSRRQMALDIGLVSLSCLSGPFCILLLPCVAWLAYRRRDRRTAWLLAVLLVGAGIQLALAIPQMGVSRAVGPLGATWLGFLRIAGGQVVLAGLLGDGWSHIYSLRLWRESVLLPLVATAIGTGVLVRAIRSGSDAAISFIAFTALVFIAALISPQLSTTAQWVTWEVPHAGERYSFLPMLGFYAALMCMAGQDRRPVARWVAGGMLACAILVAIPVSWQIRPFEDFAYRQHVADYENAQVGDVVRIPINPSGWFMELRKPTRNQSPH</sequence>
<evidence type="ECO:0000313" key="2">
    <source>
        <dbReference type="EMBL" id="MFC3716499.1"/>
    </source>
</evidence>
<protein>
    <recommendedName>
        <fullName evidence="4">DUF2029 domain-containing protein</fullName>
    </recommendedName>
</protein>
<feature type="transmembrane region" description="Helical" evidence="1">
    <location>
        <begin position="248"/>
        <end position="266"/>
    </location>
</feature>
<organism evidence="2 3">
    <name type="scientific">Luteimonas soli</name>
    <dbReference type="NCBI Taxonomy" id="1648966"/>
    <lineage>
        <taxon>Bacteria</taxon>
        <taxon>Pseudomonadati</taxon>
        <taxon>Pseudomonadota</taxon>
        <taxon>Gammaproteobacteria</taxon>
        <taxon>Lysobacterales</taxon>
        <taxon>Lysobacteraceae</taxon>
        <taxon>Luteimonas</taxon>
    </lineage>
</organism>